<accession>A0AAD8PLI1</accession>
<evidence type="ECO:0000313" key="2">
    <source>
        <dbReference type="Proteomes" id="UP001230504"/>
    </source>
</evidence>
<proteinExistence type="predicted"/>
<dbReference type="AlphaFoldDB" id="A0AAD8PLI1"/>
<name>A0AAD8PLI1_9PEZI</name>
<organism evidence="1 2">
    <name type="scientific">Colletotrichum navitas</name>
    <dbReference type="NCBI Taxonomy" id="681940"/>
    <lineage>
        <taxon>Eukaryota</taxon>
        <taxon>Fungi</taxon>
        <taxon>Dikarya</taxon>
        <taxon>Ascomycota</taxon>
        <taxon>Pezizomycotina</taxon>
        <taxon>Sordariomycetes</taxon>
        <taxon>Hypocreomycetidae</taxon>
        <taxon>Glomerellales</taxon>
        <taxon>Glomerellaceae</taxon>
        <taxon>Colletotrichum</taxon>
        <taxon>Colletotrichum graminicola species complex</taxon>
    </lineage>
</organism>
<evidence type="ECO:0000313" key="1">
    <source>
        <dbReference type="EMBL" id="KAK1569602.1"/>
    </source>
</evidence>
<reference evidence="1" key="1">
    <citation type="submission" date="2021-06" db="EMBL/GenBank/DDBJ databases">
        <title>Comparative genomics, transcriptomics and evolutionary studies reveal genomic signatures of adaptation to plant cell wall in hemibiotrophic fungi.</title>
        <authorList>
            <consortium name="DOE Joint Genome Institute"/>
            <person name="Baroncelli R."/>
            <person name="Diaz J.F."/>
            <person name="Benocci T."/>
            <person name="Peng M."/>
            <person name="Battaglia E."/>
            <person name="Haridas S."/>
            <person name="Andreopoulos W."/>
            <person name="Labutti K."/>
            <person name="Pangilinan J."/>
            <person name="Floch G.L."/>
            <person name="Makela M.R."/>
            <person name="Henrissat B."/>
            <person name="Grigoriev I.V."/>
            <person name="Crouch J.A."/>
            <person name="De Vries R.P."/>
            <person name="Sukno S.A."/>
            <person name="Thon M.R."/>
        </authorList>
    </citation>
    <scope>NUCLEOTIDE SEQUENCE</scope>
    <source>
        <strain evidence="1">CBS 125086</strain>
    </source>
</reference>
<comment type="caution">
    <text evidence="1">The sequence shown here is derived from an EMBL/GenBank/DDBJ whole genome shotgun (WGS) entry which is preliminary data.</text>
</comment>
<gene>
    <name evidence="1" type="ORF">LY79DRAFT_679601</name>
</gene>
<dbReference type="EMBL" id="JAHLJV010000128">
    <property type="protein sequence ID" value="KAK1569602.1"/>
    <property type="molecule type" value="Genomic_DNA"/>
</dbReference>
<protein>
    <submittedName>
        <fullName evidence="1">Uncharacterized protein</fullName>
    </submittedName>
</protein>
<keyword evidence="2" id="KW-1185">Reference proteome</keyword>
<dbReference type="GeneID" id="85448766"/>
<dbReference type="Proteomes" id="UP001230504">
    <property type="component" value="Unassembled WGS sequence"/>
</dbReference>
<dbReference type="RefSeq" id="XP_060407818.1">
    <property type="nucleotide sequence ID" value="XM_060564526.1"/>
</dbReference>
<sequence>METPHSHSSPEFMAWGTAFSMTTRHASHVRVAAAFASQVPNGISGPATACLPSERRIRLEDSGRLLYRCCSNGGNEDGGDSRALSLISCEYWDCRAHARAWDTTSLAGDQRKAKNLTLAEVQLKSLWPPRFSVIPYPAMLGS</sequence>